<keyword evidence="1" id="KW-1133">Transmembrane helix</keyword>
<dbReference type="VEuPathDB" id="AmoebaDB:ACA1_063100"/>
<keyword evidence="1" id="KW-0812">Transmembrane</keyword>
<reference evidence="3 4" key="1">
    <citation type="journal article" date="2013" name="Genome Biol.">
        <title>Genome of Acanthamoeba castellanii highlights extensive lateral gene transfer and early evolution of tyrosine kinase signaling.</title>
        <authorList>
            <person name="Clarke M."/>
            <person name="Lohan A.J."/>
            <person name="Liu B."/>
            <person name="Lagkouvardos I."/>
            <person name="Roy S."/>
            <person name="Zafar N."/>
            <person name="Bertelli C."/>
            <person name="Schilde C."/>
            <person name="Kianianmomeni A."/>
            <person name="Burglin T.R."/>
            <person name="Frech C."/>
            <person name="Turcotte B."/>
            <person name="Kopec K.O."/>
            <person name="Synnott J.M."/>
            <person name="Choo C."/>
            <person name="Paponov I."/>
            <person name="Finkler A."/>
            <person name="Soon Heng Tan C."/>
            <person name="Hutchins A.P."/>
            <person name="Weinmeier T."/>
            <person name="Rattei T."/>
            <person name="Chu J.S."/>
            <person name="Gimenez G."/>
            <person name="Irimia M."/>
            <person name="Rigden D.J."/>
            <person name="Fitzpatrick D.A."/>
            <person name="Lorenzo-Morales J."/>
            <person name="Bateman A."/>
            <person name="Chiu C.H."/>
            <person name="Tang P."/>
            <person name="Hegemann P."/>
            <person name="Fromm H."/>
            <person name="Raoult D."/>
            <person name="Greub G."/>
            <person name="Miranda-Saavedra D."/>
            <person name="Chen N."/>
            <person name="Nash P."/>
            <person name="Ginger M.L."/>
            <person name="Horn M."/>
            <person name="Schaap P."/>
            <person name="Caler L."/>
            <person name="Loftus B."/>
        </authorList>
    </citation>
    <scope>NUCLEOTIDE SEQUENCE [LARGE SCALE GENOMIC DNA]</scope>
    <source>
        <strain evidence="3 4">Neff</strain>
    </source>
</reference>
<dbReference type="GeneID" id="14918254"/>
<dbReference type="KEGG" id="acan:ACA1_063100"/>
<evidence type="ECO:0008006" key="5">
    <source>
        <dbReference type="Google" id="ProtNLM"/>
    </source>
</evidence>
<sequence length="660" mass="68900">MDKHLFAPYLFTLCGLILFHALSAVNAPDTEIKVSGGNYTNEDSCSITFSNITLTLLGAVNVETNSTDGVWLTLSGGGKFTFRQNTLRLTGALSVAGNTTVVQDCDMFLSVPTESFWGVTLIQLQDGKWIQNGKLDMSVVPSLSEAAPSGFRLYGQWMQDGHAELSADTGNLVWMDSGSQWVGTANVKISIASEYCKGVIVRSSAVWYQATTSTLTGIAANCSSATCSGVALVSEPVWTQNGKLVMSVTSMSTVLSIGVDGNSGASSEGFMTWIQTGAVTLNATGSGAAAVLCNPNSALKWFSSVPPVIKTALNATGIDSACVLLVLPSPSPQFIFSNSTNEKSMPALRVNLTAPAAAITLLPKDSSGKEQGSAAVGLSLGTISSSATDNNSTITATVTNGTWAALENNTLGADQSFLYSCGLQFPSSDGDANATVAALGLQFFLFSNTTEVNLGGDTPVKFNVSPAFAKFTVRLTDWVWQSPDDPNERAEVRVAITPAFTGFSEVAGDEADFVREFALTGQQTTYSGRASTRVRLVEAVELDGKLVTAKEAGGNGRKAVEFTLDANSSSLVVSFARFHTSAVYDPDLGVLLTGRSGDGGGGGSSDNTGLIIGVAVAVPLAVLLVLVVIVSAVAITYWRKKQQVNIAAEAAINFNPDDGL</sequence>
<keyword evidence="2" id="KW-0732">Signal</keyword>
<evidence type="ECO:0000313" key="3">
    <source>
        <dbReference type="EMBL" id="ELR17546.1"/>
    </source>
</evidence>
<evidence type="ECO:0000256" key="1">
    <source>
        <dbReference type="SAM" id="Phobius"/>
    </source>
</evidence>
<evidence type="ECO:0000256" key="2">
    <source>
        <dbReference type="SAM" id="SignalP"/>
    </source>
</evidence>
<keyword evidence="4" id="KW-1185">Reference proteome</keyword>
<feature type="transmembrane region" description="Helical" evidence="1">
    <location>
        <begin position="610"/>
        <end position="638"/>
    </location>
</feature>
<proteinExistence type="predicted"/>
<keyword evidence="1" id="KW-0472">Membrane</keyword>
<protein>
    <recommendedName>
        <fullName evidence="5">Transmembrane protein</fullName>
    </recommendedName>
</protein>
<name>L8GZL9_ACACF</name>
<dbReference type="Proteomes" id="UP000011083">
    <property type="component" value="Unassembled WGS sequence"/>
</dbReference>
<feature type="signal peptide" evidence="2">
    <location>
        <begin position="1"/>
        <end position="27"/>
    </location>
</feature>
<dbReference type="RefSeq" id="XP_004339559.1">
    <property type="nucleotide sequence ID" value="XM_004339511.1"/>
</dbReference>
<gene>
    <name evidence="3" type="ORF">ACA1_063100</name>
</gene>
<evidence type="ECO:0000313" key="4">
    <source>
        <dbReference type="Proteomes" id="UP000011083"/>
    </source>
</evidence>
<dbReference type="AlphaFoldDB" id="L8GZL9"/>
<organism evidence="3 4">
    <name type="scientific">Acanthamoeba castellanii (strain ATCC 30010 / Neff)</name>
    <dbReference type="NCBI Taxonomy" id="1257118"/>
    <lineage>
        <taxon>Eukaryota</taxon>
        <taxon>Amoebozoa</taxon>
        <taxon>Discosea</taxon>
        <taxon>Longamoebia</taxon>
        <taxon>Centramoebida</taxon>
        <taxon>Acanthamoebidae</taxon>
        <taxon>Acanthamoeba</taxon>
    </lineage>
</organism>
<accession>L8GZL9</accession>
<feature type="chain" id="PRO_5003990570" description="Transmembrane protein" evidence="2">
    <location>
        <begin position="28"/>
        <end position="660"/>
    </location>
</feature>
<dbReference type="EMBL" id="KB007974">
    <property type="protein sequence ID" value="ELR17546.1"/>
    <property type="molecule type" value="Genomic_DNA"/>
</dbReference>